<keyword evidence="4" id="KW-1185">Reference proteome</keyword>
<keyword evidence="1" id="KW-1133">Transmembrane helix</keyword>
<protein>
    <recommendedName>
        <fullName evidence="5">PA2779 family protein</fullName>
    </recommendedName>
</protein>
<reference evidence="4" key="1">
    <citation type="journal article" date="2019" name="ISME J.">
        <title>Evolution in action: habitat transition from sediment to the pelagial leads to genome streamlining in Methylophilaceae.</title>
        <authorList>
            <person name="Salcher M."/>
            <person name="Schaefle D."/>
            <person name="Kaspar M."/>
            <person name="Neuenschwander S.M."/>
            <person name="Ghai R."/>
        </authorList>
    </citation>
    <scope>NUCLEOTIDE SEQUENCE [LARGE SCALE GENOMIC DNA]</scope>
    <source>
        <strain evidence="4">MMS-M-51</strain>
    </source>
</reference>
<evidence type="ECO:0000256" key="2">
    <source>
        <dbReference type="SAM" id="SignalP"/>
    </source>
</evidence>
<organism evidence="3 4">
    <name type="scientific">Methylophilus medardicus</name>
    <dbReference type="NCBI Taxonomy" id="2588534"/>
    <lineage>
        <taxon>Bacteria</taxon>
        <taxon>Pseudomonadati</taxon>
        <taxon>Pseudomonadota</taxon>
        <taxon>Betaproteobacteria</taxon>
        <taxon>Nitrosomonadales</taxon>
        <taxon>Methylophilaceae</taxon>
        <taxon>Methylophilus</taxon>
    </lineage>
</organism>
<dbReference type="InterPro" id="IPR016924">
    <property type="entry name" value="UCP029543"/>
</dbReference>
<keyword evidence="1" id="KW-0472">Membrane</keyword>
<dbReference type="RefSeq" id="WP_140004313.1">
    <property type="nucleotide sequence ID" value="NZ_CP040946.1"/>
</dbReference>
<evidence type="ECO:0000256" key="1">
    <source>
        <dbReference type="SAM" id="Phobius"/>
    </source>
</evidence>
<feature type="transmembrane region" description="Helical" evidence="1">
    <location>
        <begin position="102"/>
        <end position="122"/>
    </location>
</feature>
<dbReference type="NCBIfam" id="NF033919">
    <property type="entry name" value="PA2779_fam"/>
    <property type="match status" value="1"/>
</dbReference>
<accession>A0A5B8CV82</accession>
<name>A0A5B8CV82_9PROT</name>
<dbReference type="Pfam" id="PF20332">
    <property type="entry name" value="DUF6627"/>
    <property type="match status" value="1"/>
</dbReference>
<dbReference type="Proteomes" id="UP000311008">
    <property type="component" value="Chromosome"/>
</dbReference>
<evidence type="ECO:0000313" key="4">
    <source>
        <dbReference type="Proteomes" id="UP000311008"/>
    </source>
</evidence>
<feature type="signal peptide" evidence="2">
    <location>
        <begin position="1"/>
        <end position="27"/>
    </location>
</feature>
<dbReference type="AlphaFoldDB" id="A0A5B8CV82"/>
<sequence>MLFAQRCLSAFLVASLLFTGSIQAVQAAMIGTEQVATATISDKAAQDKAKIIEMLSREEVQTQLVKRGIDPQEAKSRVAALSDDEANQLASQLDKAPAGGGFIGAVVLVFLVLLLTDILGFTKIFPFTRSVR</sequence>
<dbReference type="InterPro" id="IPR046735">
    <property type="entry name" value="PA2779-like"/>
</dbReference>
<proteinExistence type="predicted"/>
<keyword evidence="2" id="KW-0732">Signal</keyword>
<evidence type="ECO:0008006" key="5">
    <source>
        <dbReference type="Google" id="ProtNLM"/>
    </source>
</evidence>
<evidence type="ECO:0000313" key="3">
    <source>
        <dbReference type="EMBL" id="QDC44986.1"/>
    </source>
</evidence>
<gene>
    <name evidence="3" type="ORF">FIU01_10965</name>
</gene>
<keyword evidence="1" id="KW-0812">Transmembrane</keyword>
<dbReference type="KEGG" id="mmec:FIU01_10965"/>
<dbReference type="EMBL" id="CP040946">
    <property type="protein sequence ID" value="QDC44986.1"/>
    <property type="molecule type" value="Genomic_DNA"/>
</dbReference>
<dbReference type="OrthoDB" id="7651521at2"/>
<dbReference type="PIRSF" id="PIRSF029543">
    <property type="entry name" value="UCP029543"/>
    <property type="match status" value="1"/>
</dbReference>
<feature type="chain" id="PRO_5022871969" description="PA2779 family protein" evidence="2">
    <location>
        <begin position="28"/>
        <end position="132"/>
    </location>
</feature>